<evidence type="ECO:0000256" key="1">
    <source>
        <dbReference type="SAM" id="Phobius"/>
    </source>
</evidence>
<feature type="transmembrane region" description="Helical" evidence="1">
    <location>
        <begin position="12"/>
        <end position="28"/>
    </location>
</feature>
<accession>A0A0A8Z867</accession>
<organism evidence="2">
    <name type="scientific">Arundo donax</name>
    <name type="common">Giant reed</name>
    <name type="synonym">Donax arundinaceus</name>
    <dbReference type="NCBI Taxonomy" id="35708"/>
    <lineage>
        <taxon>Eukaryota</taxon>
        <taxon>Viridiplantae</taxon>
        <taxon>Streptophyta</taxon>
        <taxon>Embryophyta</taxon>
        <taxon>Tracheophyta</taxon>
        <taxon>Spermatophyta</taxon>
        <taxon>Magnoliopsida</taxon>
        <taxon>Liliopsida</taxon>
        <taxon>Poales</taxon>
        <taxon>Poaceae</taxon>
        <taxon>PACMAD clade</taxon>
        <taxon>Arundinoideae</taxon>
        <taxon>Arundineae</taxon>
        <taxon>Arundo</taxon>
    </lineage>
</organism>
<reference evidence="2" key="1">
    <citation type="submission" date="2014-09" db="EMBL/GenBank/DDBJ databases">
        <authorList>
            <person name="Magalhaes I.L.F."/>
            <person name="Oliveira U."/>
            <person name="Santos F.R."/>
            <person name="Vidigal T.H.D.A."/>
            <person name="Brescovit A.D."/>
            <person name="Santos A.J."/>
        </authorList>
    </citation>
    <scope>NUCLEOTIDE SEQUENCE</scope>
    <source>
        <tissue evidence="2">Shoot tissue taken approximately 20 cm above the soil surface</tissue>
    </source>
</reference>
<keyword evidence="1" id="KW-0472">Membrane</keyword>
<evidence type="ECO:0000313" key="2">
    <source>
        <dbReference type="EMBL" id="JAD34996.1"/>
    </source>
</evidence>
<protein>
    <submittedName>
        <fullName evidence="2">Uncharacterized protein</fullName>
    </submittedName>
</protein>
<sequence>MIYLSRKFVFRFKLLTILFSSFLTWFTCNL</sequence>
<keyword evidence="1" id="KW-1133">Transmembrane helix</keyword>
<dbReference type="EMBL" id="GBRH01262899">
    <property type="protein sequence ID" value="JAD34996.1"/>
    <property type="molecule type" value="Transcribed_RNA"/>
</dbReference>
<reference evidence="2" key="2">
    <citation type="journal article" date="2015" name="Data Brief">
        <title>Shoot transcriptome of the giant reed, Arundo donax.</title>
        <authorList>
            <person name="Barrero R.A."/>
            <person name="Guerrero F.D."/>
            <person name="Moolhuijzen P."/>
            <person name="Goolsby J.A."/>
            <person name="Tidwell J."/>
            <person name="Bellgard S.E."/>
            <person name="Bellgard M.I."/>
        </authorList>
    </citation>
    <scope>NUCLEOTIDE SEQUENCE</scope>
    <source>
        <tissue evidence="2">Shoot tissue taken approximately 20 cm above the soil surface</tissue>
    </source>
</reference>
<dbReference type="AlphaFoldDB" id="A0A0A8Z867"/>
<keyword evidence="1" id="KW-0812">Transmembrane</keyword>
<name>A0A0A8Z867_ARUDO</name>
<proteinExistence type="predicted"/>